<evidence type="ECO:0000313" key="5">
    <source>
        <dbReference type="EMBL" id="MET4562968.1"/>
    </source>
</evidence>
<dbReference type="PANTHER" id="PTHR12215">
    <property type="entry name" value="PHOSPHOPANTETHEINE TRANSFERASE"/>
    <property type="match status" value="1"/>
</dbReference>
<keyword evidence="2 5" id="KW-0808">Transferase</keyword>
<gene>
    <name evidence="5" type="ORF">ABIA69_004159</name>
</gene>
<dbReference type="SUPFAM" id="SSF56214">
    <property type="entry name" value="4'-phosphopantetheinyl transferase"/>
    <property type="match status" value="2"/>
</dbReference>
<dbReference type="Proteomes" id="UP001549363">
    <property type="component" value="Unassembled WGS sequence"/>
</dbReference>
<feature type="domain" description="4'-phosphopantetheinyl transferase" evidence="3">
    <location>
        <begin position="114"/>
        <end position="167"/>
    </location>
</feature>
<accession>A0ABV2PQQ5</accession>
<evidence type="ECO:0000256" key="2">
    <source>
        <dbReference type="ARBA" id="ARBA00022679"/>
    </source>
</evidence>
<dbReference type="GO" id="GO:0016740">
    <property type="term" value="F:transferase activity"/>
    <property type="evidence" value="ECO:0007669"/>
    <property type="project" value="UniProtKB-KW"/>
</dbReference>
<organism evidence="5 6">
    <name type="scientific">Lysinibacillus parviboronicapiens</name>
    <dbReference type="NCBI Taxonomy" id="436516"/>
    <lineage>
        <taxon>Bacteria</taxon>
        <taxon>Bacillati</taxon>
        <taxon>Bacillota</taxon>
        <taxon>Bacilli</taxon>
        <taxon>Bacillales</taxon>
        <taxon>Bacillaceae</taxon>
        <taxon>Lysinibacillus</taxon>
    </lineage>
</organism>
<dbReference type="RefSeq" id="WP_354472925.1">
    <property type="nucleotide sequence ID" value="NZ_JBEPSB010000028.1"/>
</dbReference>
<protein>
    <submittedName>
        <fullName evidence="5">4'-phosphopantetheinyl transferase</fullName>
        <ecNumber evidence="5">2.7.8.-</ecNumber>
    </submittedName>
</protein>
<dbReference type="Pfam" id="PF22624">
    <property type="entry name" value="AASDHPPT_N"/>
    <property type="match status" value="1"/>
</dbReference>
<dbReference type="Pfam" id="PF01648">
    <property type="entry name" value="ACPS"/>
    <property type="match status" value="1"/>
</dbReference>
<evidence type="ECO:0000256" key="1">
    <source>
        <dbReference type="ARBA" id="ARBA00010990"/>
    </source>
</evidence>
<keyword evidence="6" id="KW-1185">Reference proteome</keyword>
<dbReference type="EC" id="2.7.8.-" evidence="5"/>
<evidence type="ECO:0000259" key="4">
    <source>
        <dbReference type="Pfam" id="PF22624"/>
    </source>
</evidence>
<dbReference type="InterPro" id="IPR008278">
    <property type="entry name" value="4-PPantetheinyl_Trfase_dom"/>
</dbReference>
<name>A0ABV2PQQ5_9BACI</name>
<dbReference type="Gene3D" id="3.90.470.20">
    <property type="entry name" value="4'-phosphopantetheinyl transferase domain"/>
    <property type="match status" value="2"/>
</dbReference>
<dbReference type="InterPro" id="IPR050559">
    <property type="entry name" value="P-Pant_transferase_sf"/>
</dbReference>
<dbReference type="InterPro" id="IPR037143">
    <property type="entry name" value="4-PPantetheinyl_Trfase_dom_sf"/>
</dbReference>
<feature type="domain" description="4'-phosphopantetheinyl transferase N-terminal" evidence="4">
    <location>
        <begin position="29"/>
        <end position="107"/>
    </location>
</feature>
<dbReference type="InterPro" id="IPR055066">
    <property type="entry name" value="AASDHPPT_N"/>
</dbReference>
<comment type="similarity">
    <text evidence="1">Belongs to the P-Pant transferase superfamily. Gsp/Sfp/HetI/AcpT family.</text>
</comment>
<sequence length="233" mass="27236">MSCSSRVKNGVHLFKLPLGPQLLQWESEALLLNLPDEDCIRTLRYKHWLDRQRALLGTVLIRWMIREFTDLQHAKITRNCIGRPYLTNNNRWQGNFNLSHSGDWIVAVLTHQGRVGVDVEKIDRFNEDIMPYALSEADIYMINHCSKVNRAKLFFELWTMKEAIYKTGLFSNATPTLLDTVVLKNKCNDIYTQLLYVDQKHPVTVCWDRELLLVKQTTLNRSQLFNATTINRI</sequence>
<comment type="caution">
    <text evidence="5">The sequence shown here is derived from an EMBL/GenBank/DDBJ whole genome shotgun (WGS) entry which is preliminary data.</text>
</comment>
<reference evidence="5 6" key="1">
    <citation type="submission" date="2024-06" db="EMBL/GenBank/DDBJ databases">
        <title>Sorghum-associated microbial communities from plants grown in Nebraska, USA.</title>
        <authorList>
            <person name="Schachtman D."/>
        </authorList>
    </citation>
    <scope>NUCLEOTIDE SEQUENCE [LARGE SCALE GENOMIC DNA]</scope>
    <source>
        <strain evidence="5 6">736</strain>
    </source>
</reference>
<proteinExistence type="inferred from homology"/>
<evidence type="ECO:0000259" key="3">
    <source>
        <dbReference type="Pfam" id="PF01648"/>
    </source>
</evidence>
<dbReference type="PANTHER" id="PTHR12215:SF10">
    <property type="entry name" value="L-AMINOADIPATE-SEMIALDEHYDE DEHYDROGENASE-PHOSPHOPANTETHEINYL TRANSFERASE"/>
    <property type="match status" value="1"/>
</dbReference>
<evidence type="ECO:0000313" key="6">
    <source>
        <dbReference type="Proteomes" id="UP001549363"/>
    </source>
</evidence>
<dbReference type="EMBL" id="JBEPSB010000028">
    <property type="protein sequence ID" value="MET4562968.1"/>
    <property type="molecule type" value="Genomic_DNA"/>
</dbReference>